<name>A0A2A2IHC1_9BACI</name>
<dbReference type="AlphaFoldDB" id="A0A2A2IHC1"/>
<keyword evidence="1" id="KW-1133">Transmembrane helix</keyword>
<comment type="caution">
    <text evidence="2">The sequence shown here is derived from an EMBL/GenBank/DDBJ whole genome shotgun (WGS) entry which is preliminary data.</text>
</comment>
<proteinExistence type="predicted"/>
<accession>A0A2A2IHC1</accession>
<keyword evidence="1" id="KW-0812">Transmembrane</keyword>
<dbReference type="EMBL" id="NPOA01000003">
    <property type="protein sequence ID" value="PAV30515.1"/>
    <property type="molecule type" value="Genomic_DNA"/>
</dbReference>
<reference evidence="2 3" key="1">
    <citation type="submission" date="2017-08" db="EMBL/GenBank/DDBJ databases">
        <title>Virgibacillus indicus sp. nov. and Virgibacillus profoundi sp. nov, two moderately halophilic bacteria isolated from marine sediment by using the Microfluidic Streak Plate.</title>
        <authorList>
            <person name="Xu B."/>
            <person name="Hu B."/>
            <person name="Wang J."/>
            <person name="Zhu Y."/>
            <person name="Huang L."/>
            <person name="Du W."/>
            <person name="Huang Y."/>
        </authorList>
    </citation>
    <scope>NUCLEOTIDE SEQUENCE [LARGE SCALE GENOMIC DNA]</scope>
    <source>
        <strain evidence="2 3">IO3-P3-H5</strain>
    </source>
</reference>
<gene>
    <name evidence="2" type="ORF">CIL05_05280</name>
</gene>
<evidence type="ECO:0000256" key="1">
    <source>
        <dbReference type="SAM" id="Phobius"/>
    </source>
</evidence>
<organism evidence="2 3">
    <name type="scientific">Virgibacillus profundi</name>
    <dbReference type="NCBI Taxonomy" id="2024555"/>
    <lineage>
        <taxon>Bacteria</taxon>
        <taxon>Bacillati</taxon>
        <taxon>Bacillota</taxon>
        <taxon>Bacilli</taxon>
        <taxon>Bacillales</taxon>
        <taxon>Bacillaceae</taxon>
        <taxon>Virgibacillus</taxon>
    </lineage>
</organism>
<feature type="transmembrane region" description="Helical" evidence="1">
    <location>
        <begin position="76"/>
        <end position="98"/>
    </location>
</feature>
<dbReference type="Proteomes" id="UP000218887">
    <property type="component" value="Unassembled WGS sequence"/>
</dbReference>
<sequence length="107" mass="12767">MPPTSFGTKYLFQKMNETYVCEDSRSAITNDYLDIYWDDLEDVLQFRVQQVQVKYGIIKMDKPHEVNFRILDHAVLLLYIELKPIIFSLMSLLLFLLFERLKIINDT</sequence>
<evidence type="ECO:0000313" key="3">
    <source>
        <dbReference type="Proteomes" id="UP000218887"/>
    </source>
</evidence>
<keyword evidence="1" id="KW-0472">Membrane</keyword>
<evidence type="ECO:0000313" key="2">
    <source>
        <dbReference type="EMBL" id="PAV30515.1"/>
    </source>
</evidence>
<protein>
    <submittedName>
        <fullName evidence="2">Uncharacterized protein</fullName>
    </submittedName>
</protein>
<keyword evidence="3" id="KW-1185">Reference proteome</keyword>